<dbReference type="InParanoid" id="A0A0C3CFD8"/>
<evidence type="ECO:0000313" key="1">
    <source>
        <dbReference type="EMBL" id="KIM88462.1"/>
    </source>
</evidence>
<protein>
    <submittedName>
        <fullName evidence="1">Uncharacterized protein</fullName>
    </submittedName>
</protein>
<dbReference type="HOGENOM" id="CLU_177182_0_0_1"/>
<name>A0A0C3CFD8_PILCF</name>
<reference evidence="2" key="2">
    <citation type="submission" date="2015-01" db="EMBL/GenBank/DDBJ databases">
        <title>Evolutionary Origins and Diversification of the Mycorrhizal Mutualists.</title>
        <authorList>
            <consortium name="DOE Joint Genome Institute"/>
            <consortium name="Mycorrhizal Genomics Consortium"/>
            <person name="Kohler A."/>
            <person name="Kuo A."/>
            <person name="Nagy L.G."/>
            <person name="Floudas D."/>
            <person name="Copeland A."/>
            <person name="Barry K.W."/>
            <person name="Cichocki N."/>
            <person name="Veneault-Fourrey C."/>
            <person name="LaButti K."/>
            <person name="Lindquist E.A."/>
            <person name="Lipzen A."/>
            <person name="Lundell T."/>
            <person name="Morin E."/>
            <person name="Murat C."/>
            <person name="Riley R."/>
            <person name="Ohm R."/>
            <person name="Sun H."/>
            <person name="Tunlid A."/>
            <person name="Henrissat B."/>
            <person name="Grigoriev I.V."/>
            <person name="Hibbett D.S."/>
            <person name="Martin F."/>
        </authorList>
    </citation>
    <scope>NUCLEOTIDE SEQUENCE [LARGE SCALE GENOMIC DNA]</scope>
    <source>
        <strain evidence="2">F 1598</strain>
    </source>
</reference>
<dbReference type="AlphaFoldDB" id="A0A0C3CFD8"/>
<organism evidence="1 2">
    <name type="scientific">Piloderma croceum (strain F 1598)</name>
    <dbReference type="NCBI Taxonomy" id="765440"/>
    <lineage>
        <taxon>Eukaryota</taxon>
        <taxon>Fungi</taxon>
        <taxon>Dikarya</taxon>
        <taxon>Basidiomycota</taxon>
        <taxon>Agaricomycotina</taxon>
        <taxon>Agaricomycetes</taxon>
        <taxon>Agaricomycetidae</taxon>
        <taxon>Atheliales</taxon>
        <taxon>Atheliaceae</taxon>
        <taxon>Piloderma</taxon>
    </lineage>
</organism>
<evidence type="ECO:0000313" key="2">
    <source>
        <dbReference type="Proteomes" id="UP000054166"/>
    </source>
</evidence>
<accession>A0A0C3CFD8</accession>
<reference evidence="1 2" key="1">
    <citation type="submission" date="2014-04" db="EMBL/GenBank/DDBJ databases">
        <authorList>
            <consortium name="DOE Joint Genome Institute"/>
            <person name="Kuo A."/>
            <person name="Tarkka M."/>
            <person name="Buscot F."/>
            <person name="Kohler A."/>
            <person name="Nagy L.G."/>
            <person name="Floudas D."/>
            <person name="Copeland A."/>
            <person name="Barry K.W."/>
            <person name="Cichocki N."/>
            <person name="Veneault-Fourrey C."/>
            <person name="LaButti K."/>
            <person name="Lindquist E.A."/>
            <person name="Lipzen A."/>
            <person name="Lundell T."/>
            <person name="Morin E."/>
            <person name="Murat C."/>
            <person name="Sun H."/>
            <person name="Tunlid A."/>
            <person name="Henrissat B."/>
            <person name="Grigoriev I.V."/>
            <person name="Hibbett D.S."/>
            <person name="Martin F."/>
            <person name="Nordberg H.P."/>
            <person name="Cantor M.N."/>
            <person name="Hua S.X."/>
        </authorList>
    </citation>
    <scope>NUCLEOTIDE SEQUENCE [LARGE SCALE GENOMIC DNA]</scope>
    <source>
        <strain evidence="1 2">F 1598</strain>
    </source>
</reference>
<dbReference type="EMBL" id="KN832977">
    <property type="protein sequence ID" value="KIM88462.1"/>
    <property type="molecule type" value="Genomic_DNA"/>
</dbReference>
<proteinExistence type="predicted"/>
<keyword evidence="2" id="KW-1185">Reference proteome</keyword>
<sequence length="78" mass="8881">MTPNNLPYRIRLRTISDVTHLNFASPYAQGLRACQCPPHLPTNTITIPRNQLKIDKSTSFSPVAPPQCRQGNQVFEYR</sequence>
<dbReference type="Proteomes" id="UP000054166">
    <property type="component" value="Unassembled WGS sequence"/>
</dbReference>
<gene>
    <name evidence="1" type="ORF">PILCRDRAFT_814363</name>
</gene>